<dbReference type="PANTHER" id="PTHR30329:SF21">
    <property type="entry name" value="LIPOPROTEIN YIAD-RELATED"/>
    <property type="match status" value="1"/>
</dbReference>
<proteinExistence type="inferred from homology"/>
<evidence type="ECO:0000256" key="4">
    <source>
        <dbReference type="ARBA" id="ARBA00023237"/>
    </source>
</evidence>
<dbReference type="GO" id="GO:0009279">
    <property type="term" value="C:cell outer membrane"/>
    <property type="evidence" value="ECO:0007669"/>
    <property type="project" value="UniProtKB-SubCell"/>
</dbReference>
<evidence type="ECO:0000259" key="9">
    <source>
        <dbReference type="PROSITE" id="PS51123"/>
    </source>
</evidence>
<accession>A0AA96G9L0</accession>
<evidence type="ECO:0000256" key="2">
    <source>
        <dbReference type="ARBA" id="ARBA00023136"/>
    </source>
</evidence>
<feature type="chain" id="PRO_5041700259" description="Peptidoglycan-associated lipoprotein" evidence="8">
    <location>
        <begin position="28"/>
        <end position="357"/>
    </location>
</feature>
<dbReference type="InterPro" id="IPR036737">
    <property type="entry name" value="OmpA-like_sf"/>
</dbReference>
<dbReference type="InterPro" id="IPR050330">
    <property type="entry name" value="Bact_OuterMem_StrucFunc"/>
</dbReference>
<evidence type="ECO:0000313" key="10">
    <source>
        <dbReference type="EMBL" id="WNM57668.1"/>
    </source>
</evidence>
<evidence type="ECO:0000256" key="5">
    <source>
        <dbReference type="ARBA" id="ARBA00023288"/>
    </source>
</evidence>
<feature type="region of interest" description="Disordered" evidence="7">
    <location>
        <begin position="32"/>
        <end position="155"/>
    </location>
</feature>
<keyword evidence="11" id="KW-1185">Reference proteome</keyword>
<feature type="signal peptide" evidence="8">
    <location>
        <begin position="1"/>
        <end position="27"/>
    </location>
</feature>
<dbReference type="Gene3D" id="3.30.1330.60">
    <property type="entry name" value="OmpA-like domain"/>
    <property type="match status" value="1"/>
</dbReference>
<dbReference type="EMBL" id="CP116967">
    <property type="protein sequence ID" value="WNM57668.1"/>
    <property type="molecule type" value="Genomic_DNA"/>
</dbReference>
<feature type="domain" description="OmpA-like" evidence="9">
    <location>
        <begin position="241"/>
        <end position="357"/>
    </location>
</feature>
<dbReference type="CDD" id="cd07185">
    <property type="entry name" value="OmpA_C-like"/>
    <property type="match status" value="1"/>
</dbReference>
<comment type="similarity">
    <text evidence="6">Belongs to the Pal lipoprotein family.</text>
</comment>
<evidence type="ECO:0000256" key="3">
    <source>
        <dbReference type="ARBA" id="ARBA00023139"/>
    </source>
</evidence>
<keyword evidence="5 6" id="KW-0449">Lipoprotein</keyword>
<evidence type="ECO:0000256" key="6">
    <source>
        <dbReference type="HAMAP-Rule" id="MF_02204"/>
    </source>
</evidence>
<name>A0AA96G9L0_9BACT</name>
<feature type="region of interest" description="Disordered" evidence="7">
    <location>
        <begin position="192"/>
        <end position="226"/>
    </location>
</feature>
<sequence>MWVCPNRSNLIVVVMLGVLMASGCSNHSVRTGANSEGDGMVSGEDGNAFDPNRIMSQANGSVEGSGKNGGLVNGVRASQHPNGVSQDRVNGADPNSNPETIRGAERTMAQGGSNYGHQYPGVDGSGPNHGSVSGFENGRASSQNPDPEAWANAYLGNGKNSRDFYGDPSKSAALNDGSAKGGVNPATWAETYKKEHGGPSPEYVDPDSSIANGQGQRGGASVGIGRTDTNGSIFESNFSGSMGIQHGQVQDIYFAFDSWNISSSAAKYLEEGAQWLQANPGKALTIEGHCDQRGTQDYNLVLGQKRADAAREYLVNLGVQPDRIKIVSYGKERPFCQNDSEDCFQENRRNHMVVRVN</sequence>
<dbReference type="InterPro" id="IPR006665">
    <property type="entry name" value="OmpA-like"/>
</dbReference>
<feature type="compositionally biased region" description="Polar residues" evidence="7">
    <location>
        <begin position="79"/>
        <end position="99"/>
    </location>
</feature>
<evidence type="ECO:0000256" key="1">
    <source>
        <dbReference type="ARBA" id="ARBA00022729"/>
    </source>
</evidence>
<comment type="subcellular location">
    <subcellularLocation>
        <location evidence="6">Cell outer membrane</location>
        <topology evidence="6">Lipid-anchor</topology>
    </subcellularLocation>
</comment>
<dbReference type="PRINTS" id="PR01021">
    <property type="entry name" value="OMPADOMAIN"/>
</dbReference>
<keyword evidence="1 6" id="KW-0732">Signal</keyword>
<keyword evidence="3 6" id="KW-0564">Palmitate</keyword>
<dbReference type="RefSeq" id="WP_312642417.1">
    <property type="nucleotide sequence ID" value="NZ_CP116967.1"/>
</dbReference>
<dbReference type="PROSITE" id="PS51123">
    <property type="entry name" value="OMPA_2"/>
    <property type="match status" value="1"/>
</dbReference>
<evidence type="ECO:0000256" key="8">
    <source>
        <dbReference type="SAM" id="SignalP"/>
    </source>
</evidence>
<dbReference type="InterPro" id="IPR039001">
    <property type="entry name" value="Pal"/>
</dbReference>
<dbReference type="PROSITE" id="PS51257">
    <property type="entry name" value="PROKAR_LIPOPROTEIN"/>
    <property type="match status" value="1"/>
</dbReference>
<protein>
    <recommendedName>
        <fullName evidence="6">Peptidoglycan-associated lipoprotein</fullName>
        <shortName evidence="6">PAL</shortName>
    </recommendedName>
</protein>
<reference evidence="10 11" key="1">
    <citation type="submission" date="2023-01" db="EMBL/GenBank/DDBJ databases">
        <title>Cultivation and genomic characterization of new, ubiquitous marine nitrite-oxidizing bacteria from the Nitrospirales.</title>
        <authorList>
            <person name="Mueller A.J."/>
            <person name="Daebeler A."/>
            <person name="Herbold C.W."/>
            <person name="Kirkegaard R.H."/>
            <person name="Daims H."/>
        </authorList>
    </citation>
    <scope>NUCLEOTIDE SEQUENCE [LARGE SCALE GENOMIC DNA]</scope>
    <source>
        <strain evidence="10 11">VA</strain>
    </source>
</reference>
<dbReference type="KEGG" id="nall:PP769_17115"/>
<dbReference type="HAMAP" id="MF_02204">
    <property type="entry name" value="Pal"/>
    <property type="match status" value="1"/>
</dbReference>
<organism evidence="10 11">
    <name type="scientific">Candidatus Nitrospira allomarina</name>
    <dbReference type="NCBI Taxonomy" id="3020900"/>
    <lineage>
        <taxon>Bacteria</taxon>
        <taxon>Pseudomonadati</taxon>
        <taxon>Nitrospirota</taxon>
        <taxon>Nitrospiria</taxon>
        <taxon>Nitrospirales</taxon>
        <taxon>Nitrospiraceae</taxon>
        <taxon>Nitrospira</taxon>
    </lineage>
</organism>
<evidence type="ECO:0000256" key="7">
    <source>
        <dbReference type="SAM" id="MobiDB-lite"/>
    </source>
</evidence>
<dbReference type="InterPro" id="IPR006664">
    <property type="entry name" value="OMP_bac"/>
</dbReference>
<keyword evidence="2 6" id="KW-0472">Membrane</keyword>
<dbReference type="Pfam" id="PF00691">
    <property type="entry name" value="OmpA"/>
    <property type="match status" value="1"/>
</dbReference>
<evidence type="ECO:0000313" key="11">
    <source>
        <dbReference type="Proteomes" id="UP001302719"/>
    </source>
</evidence>
<dbReference type="Proteomes" id="UP001302719">
    <property type="component" value="Chromosome"/>
</dbReference>
<dbReference type="SUPFAM" id="SSF103088">
    <property type="entry name" value="OmpA-like"/>
    <property type="match status" value="1"/>
</dbReference>
<gene>
    <name evidence="6" type="primary">pal</name>
    <name evidence="10" type="ORF">PP769_17115</name>
</gene>
<dbReference type="AlphaFoldDB" id="A0AA96G9L0"/>
<dbReference type="GO" id="GO:0051301">
    <property type="term" value="P:cell division"/>
    <property type="evidence" value="ECO:0007669"/>
    <property type="project" value="InterPro"/>
</dbReference>
<dbReference type="PANTHER" id="PTHR30329">
    <property type="entry name" value="STATOR ELEMENT OF FLAGELLAR MOTOR COMPLEX"/>
    <property type="match status" value="1"/>
</dbReference>
<keyword evidence="4 6" id="KW-0998">Cell outer membrane</keyword>